<keyword evidence="2" id="KW-1185">Reference proteome</keyword>
<comment type="caution">
    <text evidence="1">The sequence shown here is derived from an EMBL/GenBank/DDBJ whole genome shotgun (WGS) entry which is preliminary data.</text>
</comment>
<dbReference type="EMBL" id="CAWUPB010001173">
    <property type="protein sequence ID" value="CAK7347435.1"/>
    <property type="molecule type" value="Genomic_DNA"/>
</dbReference>
<dbReference type="AlphaFoldDB" id="A0AAV1SA98"/>
<gene>
    <name evidence="1" type="ORF">DCAF_LOCUS20121</name>
</gene>
<reference evidence="1 2" key="1">
    <citation type="submission" date="2024-01" db="EMBL/GenBank/DDBJ databases">
        <authorList>
            <person name="Waweru B."/>
        </authorList>
    </citation>
    <scope>NUCLEOTIDE SEQUENCE [LARGE SCALE GENOMIC DNA]</scope>
</reference>
<accession>A0AAV1SA98</accession>
<proteinExistence type="predicted"/>
<sequence>MPPLSTKVPASLTLDVTGRVREQKFDSQCFDCLDPIPFETYSSTWKTPLGQCAHMGASNQWLVIMTGNEEARILHGIHVSKTSRSSVEISFLDPVSQVRL</sequence>
<name>A0AAV1SA98_9ROSI</name>
<evidence type="ECO:0000313" key="2">
    <source>
        <dbReference type="Proteomes" id="UP001314170"/>
    </source>
</evidence>
<dbReference type="Proteomes" id="UP001314170">
    <property type="component" value="Unassembled WGS sequence"/>
</dbReference>
<evidence type="ECO:0000313" key="1">
    <source>
        <dbReference type="EMBL" id="CAK7347435.1"/>
    </source>
</evidence>
<organism evidence="1 2">
    <name type="scientific">Dovyalis caffra</name>
    <dbReference type="NCBI Taxonomy" id="77055"/>
    <lineage>
        <taxon>Eukaryota</taxon>
        <taxon>Viridiplantae</taxon>
        <taxon>Streptophyta</taxon>
        <taxon>Embryophyta</taxon>
        <taxon>Tracheophyta</taxon>
        <taxon>Spermatophyta</taxon>
        <taxon>Magnoliopsida</taxon>
        <taxon>eudicotyledons</taxon>
        <taxon>Gunneridae</taxon>
        <taxon>Pentapetalae</taxon>
        <taxon>rosids</taxon>
        <taxon>fabids</taxon>
        <taxon>Malpighiales</taxon>
        <taxon>Salicaceae</taxon>
        <taxon>Flacourtieae</taxon>
        <taxon>Dovyalis</taxon>
    </lineage>
</organism>
<protein>
    <submittedName>
        <fullName evidence="1">Uncharacterized protein</fullName>
    </submittedName>
</protein>